<dbReference type="GO" id="GO:0005525">
    <property type="term" value="F:GTP binding"/>
    <property type="evidence" value="ECO:0007669"/>
    <property type="project" value="UniProtKB-KW"/>
</dbReference>
<feature type="compositionally biased region" description="Low complexity" evidence="12">
    <location>
        <begin position="95"/>
        <end position="148"/>
    </location>
</feature>
<evidence type="ECO:0000256" key="11">
    <source>
        <dbReference type="RuleBase" id="RU000645"/>
    </source>
</evidence>
<comment type="similarity">
    <text evidence="2 9 10">Belongs to the TRAFAC class translation factor GTPase superfamily. Classic translation factor GTPase family. IF-2 subfamily.</text>
</comment>
<reference evidence="14 15" key="1">
    <citation type="submission" date="2018-12" db="EMBL/GenBank/DDBJ databases">
        <authorList>
            <person name="Grouzdev D.S."/>
            <person name="Krutkina M.S."/>
        </authorList>
    </citation>
    <scope>NUCLEOTIDE SEQUENCE [LARGE SCALE GENOMIC DNA]</scope>
    <source>
        <strain evidence="14 15">RmlP026</strain>
    </source>
</reference>
<dbReference type="Gene3D" id="2.40.30.10">
    <property type="entry name" value="Translation factors"/>
    <property type="match status" value="2"/>
</dbReference>
<dbReference type="FunFam" id="2.40.30.10:FF:000007">
    <property type="entry name" value="Translation initiation factor IF-2"/>
    <property type="match status" value="1"/>
</dbReference>
<dbReference type="Gene3D" id="3.40.50.300">
    <property type="entry name" value="P-loop containing nucleotide triphosphate hydrolases"/>
    <property type="match status" value="1"/>
</dbReference>
<dbReference type="InterPro" id="IPR004161">
    <property type="entry name" value="EFTu-like_2"/>
</dbReference>
<keyword evidence="5 9" id="KW-0396">Initiation factor</keyword>
<feature type="compositionally biased region" description="Low complexity" evidence="12">
    <location>
        <begin position="192"/>
        <end position="219"/>
    </location>
</feature>
<dbReference type="Pfam" id="PF04760">
    <property type="entry name" value="IF2_N"/>
    <property type="match status" value="1"/>
</dbReference>
<dbReference type="Pfam" id="PF22042">
    <property type="entry name" value="EF-G_D2"/>
    <property type="match status" value="1"/>
</dbReference>
<dbReference type="PANTHER" id="PTHR43381:SF5">
    <property type="entry name" value="TR-TYPE G DOMAIN-CONTAINING PROTEIN"/>
    <property type="match status" value="1"/>
</dbReference>
<dbReference type="PROSITE" id="PS01176">
    <property type="entry name" value="IF2"/>
    <property type="match status" value="1"/>
</dbReference>
<feature type="compositionally biased region" description="Basic and acidic residues" evidence="12">
    <location>
        <begin position="344"/>
        <end position="373"/>
    </location>
</feature>
<organism evidence="14 15">
    <name type="scientific">Lichenibacterium minor</name>
    <dbReference type="NCBI Taxonomy" id="2316528"/>
    <lineage>
        <taxon>Bacteria</taxon>
        <taxon>Pseudomonadati</taxon>
        <taxon>Pseudomonadota</taxon>
        <taxon>Alphaproteobacteria</taxon>
        <taxon>Hyphomicrobiales</taxon>
        <taxon>Lichenihabitantaceae</taxon>
        <taxon>Lichenibacterium</taxon>
    </lineage>
</organism>
<evidence type="ECO:0000256" key="2">
    <source>
        <dbReference type="ARBA" id="ARBA00007733"/>
    </source>
</evidence>
<feature type="binding site" evidence="9">
    <location>
        <begin position="661"/>
        <end position="664"/>
    </location>
    <ligand>
        <name>GTP</name>
        <dbReference type="ChEBI" id="CHEBI:37565"/>
    </ligand>
</feature>
<dbReference type="CDD" id="cd03702">
    <property type="entry name" value="IF2_mtIF2_II"/>
    <property type="match status" value="1"/>
</dbReference>
<evidence type="ECO:0000256" key="7">
    <source>
        <dbReference type="ARBA" id="ARBA00022917"/>
    </source>
</evidence>
<feature type="compositionally biased region" description="Low complexity" evidence="12">
    <location>
        <begin position="162"/>
        <end position="184"/>
    </location>
</feature>
<comment type="subcellular location">
    <subcellularLocation>
        <location evidence="1 9 11">Cytoplasm</location>
    </subcellularLocation>
</comment>
<dbReference type="GO" id="GO:0003924">
    <property type="term" value="F:GTPase activity"/>
    <property type="evidence" value="ECO:0007669"/>
    <property type="project" value="UniProtKB-UniRule"/>
</dbReference>
<dbReference type="SUPFAM" id="SSF50447">
    <property type="entry name" value="Translation proteins"/>
    <property type="match status" value="2"/>
</dbReference>
<keyword evidence="4 9" id="KW-0963">Cytoplasm</keyword>
<feature type="compositionally biased region" description="Low complexity" evidence="12">
    <location>
        <begin position="50"/>
        <end position="85"/>
    </location>
</feature>
<evidence type="ECO:0000259" key="13">
    <source>
        <dbReference type="PROSITE" id="PS51722"/>
    </source>
</evidence>
<comment type="caution">
    <text evidence="14">The sequence shown here is derived from an EMBL/GenBank/DDBJ whole genome shotgun (WGS) entry which is preliminary data.</text>
</comment>
<dbReference type="Pfam" id="PF03144">
    <property type="entry name" value="GTP_EFTU_D2"/>
    <property type="match status" value="1"/>
</dbReference>
<dbReference type="InterPro" id="IPR000795">
    <property type="entry name" value="T_Tr_GTP-bd_dom"/>
</dbReference>
<dbReference type="AlphaFoldDB" id="A0A4Q2U111"/>
<keyword evidence="6 9" id="KW-0547">Nucleotide-binding</keyword>
<dbReference type="Gene3D" id="3.40.50.10050">
    <property type="entry name" value="Translation initiation factor IF- 2, domain 3"/>
    <property type="match status" value="1"/>
</dbReference>
<feature type="compositionally biased region" description="Basic residues" evidence="12">
    <location>
        <begin position="449"/>
        <end position="458"/>
    </location>
</feature>
<sequence length="1054" mass="110020">MSEPNNVGEKTLSVTQKATLSLKRPVEQGTVRQSFSHGRTKQVVVEKVKSRVVAPAKPAAAAPAPARPVAPAAPAQAAPSAAPQSPAAPAPVPSAPVQARAPAPAPVSKPAAPAAETPSAAPAAPAPVKAEAPAAPKPVEAPVKAAAPVAPPAAAPAPAPAAPQAAAPAAPAPAAAPQAAAVPAPAAPAPTTPASAVQAPAVQAAAPQPARPAAPAAPAGRPSTGSVPPRGAPVPARPGQPVRPGQPAGRGPAPVGNRSGSGAPASGNRGAPPPAGGRGAPPARPGGNRPQTGVVLRTLTEEEREARARALVGAKSREEDDRRRAEEDAKRRAEREAAAAVERAAAEERQRQEDARRAQEIEAKRRAEEEASRRLPPSAGGAGGPPTASAARPSEGGLQPVIRRPMMNPPARLAVPRPSRSGPQKDRGRLTVSTATSEQDDRTRSLASTRRRNQRMNGHRGQETKEKILREVVLPETITIKELANRMSEGETNVIRMLMKQGHMAKITDVIDADMAQLIAEDLGHTVRRVAESDVEEGLFDEPSSDDDLLQRPPVVTIMGHVDHGKTSLLDAIRQTAVVSGEAGGITQHIGAYQVTSPTGGAITFIDTPGHAAFTAMRARGAKVTDVVILVVAADDGVMPQTIEAINHAKAAGVPIIVAINKIDKPGAKPERVRSELLHYDVQVESMGGDTLEVEVSALQKTNLGKLLEAIELQSEVLDLKADPDRSAEGTVVEARLDRGRGPVATVLVQRGSLKIGNIVVAGSQWGRVRALLDDTGDPVTSAGPSFPVEVLGFGGAPDAGDRVAVVESEARAREITEYRERVRREKAVARGASVRGSLVDMMTKLTSVGKKEFPLLIKGDVQGSVEAILATLDKLGNDEVGARIIHAGVGGITESDITLAEASNAAIIGFNVRAHKEARSMAEQNGQEIRYYNVIYDLVDDVKAAMSGLLPPTLREEMLGNAQILEVFHISKVGKVAGCRVTDGNVQRGANVRLIRDNVVVHEGKLSTLKRFKDEVKDVVAGQECGMAFETYQDMRSGDVIECYRVHEEKRSL</sequence>
<dbReference type="CDD" id="cd03692">
    <property type="entry name" value="mtIF2_IVc"/>
    <property type="match status" value="1"/>
</dbReference>
<evidence type="ECO:0000256" key="6">
    <source>
        <dbReference type="ARBA" id="ARBA00022741"/>
    </source>
</evidence>
<evidence type="ECO:0000313" key="14">
    <source>
        <dbReference type="EMBL" id="RYC30129.1"/>
    </source>
</evidence>
<comment type="function">
    <text evidence="9 10">One of the essential components for the initiation of protein synthesis. Protects formylmethionyl-tRNA from spontaneous hydrolysis and promotes its binding to the 30S ribosomal subunits. Also involved in the hydrolysis of GTP during the formation of the 70S ribosomal complex.</text>
</comment>
<dbReference type="FunFam" id="2.40.30.10:FF:000008">
    <property type="entry name" value="Translation initiation factor IF-2"/>
    <property type="match status" value="1"/>
</dbReference>
<feature type="compositionally biased region" description="Low complexity" evidence="12">
    <location>
        <begin position="374"/>
        <end position="394"/>
    </location>
</feature>
<dbReference type="InterPro" id="IPR009000">
    <property type="entry name" value="Transl_B-barrel_sf"/>
</dbReference>
<reference evidence="14 15" key="2">
    <citation type="submission" date="2019-02" db="EMBL/GenBank/DDBJ databases">
        <title>'Lichenibacterium ramalinii' gen. nov. sp. nov., 'Lichenibacterium minor' gen. nov. sp. nov.</title>
        <authorList>
            <person name="Pankratov T."/>
        </authorList>
    </citation>
    <scope>NUCLEOTIDE SEQUENCE [LARGE SCALE GENOMIC DNA]</scope>
    <source>
        <strain evidence="14 15">RmlP026</strain>
    </source>
</reference>
<feature type="compositionally biased region" description="Basic and acidic residues" evidence="12">
    <location>
        <begin position="315"/>
        <end position="337"/>
    </location>
</feature>
<feature type="compositionally biased region" description="Low complexity" evidence="12">
    <location>
        <begin position="239"/>
        <end position="270"/>
    </location>
</feature>
<dbReference type="Pfam" id="PF11987">
    <property type="entry name" value="IF-2"/>
    <property type="match status" value="1"/>
</dbReference>
<evidence type="ECO:0000256" key="10">
    <source>
        <dbReference type="RuleBase" id="RU000644"/>
    </source>
</evidence>
<evidence type="ECO:0000256" key="1">
    <source>
        <dbReference type="ARBA" id="ARBA00004496"/>
    </source>
</evidence>
<name>A0A4Q2U111_9HYPH</name>
<dbReference type="InterPro" id="IPR005225">
    <property type="entry name" value="Small_GTP-bd"/>
</dbReference>
<dbReference type="SUPFAM" id="SSF52156">
    <property type="entry name" value="Initiation factor IF2/eIF5b, domain 3"/>
    <property type="match status" value="1"/>
</dbReference>
<feature type="domain" description="Tr-type G" evidence="13">
    <location>
        <begin position="551"/>
        <end position="721"/>
    </location>
</feature>
<feature type="compositionally biased region" description="Basic and acidic residues" evidence="12">
    <location>
        <begin position="299"/>
        <end position="308"/>
    </location>
</feature>
<feature type="compositionally biased region" description="Pro residues" evidence="12">
    <location>
        <begin position="149"/>
        <end position="161"/>
    </location>
</feature>
<dbReference type="NCBIfam" id="TIGR00231">
    <property type="entry name" value="small_GTP"/>
    <property type="match status" value="1"/>
</dbReference>
<evidence type="ECO:0000256" key="3">
    <source>
        <dbReference type="ARBA" id="ARBA00020675"/>
    </source>
</evidence>
<evidence type="ECO:0000256" key="9">
    <source>
        <dbReference type="HAMAP-Rule" id="MF_00100"/>
    </source>
</evidence>
<dbReference type="GO" id="GO:0005829">
    <property type="term" value="C:cytosol"/>
    <property type="evidence" value="ECO:0007669"/>
    <property type="project" value="TreeGrafter"/>
</dbReference>
<evidence type="ECO:0000313" key="15">
    <source>
        <dbReference type="Proteomes" id="UP000290759"/>
    </source>
</evidence>
<dbReference type="Proteomes" id="UP000290759">
    <property type="component" value="Unassembled WGS sequence"/>
</dbReference>
<dbReference type="Pfam" id="PF00009">
    <property type="entry name" value="GTP_EFTU"/>
    <property type="match status" value="1"/>
</dbReference>
<dbReference type="NCBIfam" id="TIGR00487">
    <property type="entry name" value="IF-2"/>
    <property type="match status" value="1"/>
</dbReference>
<proteinExistence type="inferred from homology"/>
<dbReference type="SUPFAM" id="SSF52540">
    <property type="entry name" value="P-loop containing nucleoside triphosphate hydrolases"/>
    <property type="match status" value="1"/>
</dbReference>
<dbReference type="InterPro" id="IPR015760">
    <property type="entry name" value="TIF_IF2"/>
</dbReference>
<dbReference type="GO" id="GO:0003743">
    <property type="term" value="F:translation initiation factor activity"/>
    <property type="evidence" value="ECO:0007669"/>
    <property type="project" value="UniProtKB-UniRule"/>
</dbReference>
<dbReference type="PROSITE" id="PS51722">
    <property type="entry name" value="G_TR_2"/>
    <property type="match status" value="1"/>
</dbReference>
<dbReference type="InterPro" id="IPR006847">
    <property type="entry name" value="IF2_N"/>
</dbReference>
<feature type="compositionally biased region" description="Low complexity" evidence="12">
    <location>
        <begin position="285"/>
        <end position="298"/>
    </location>
</feature>
<dbReference type="FunFam" id="3.40.50.10050:FF:000001">
    <property type="entry name" value="Translation initiation factor IF-2"/>
    <property type="match status" value="1"/>
</dbReference>
<dbReference type="Pfam" id="PF08364">
    <property type="entry name" value="IF2_assoc"/>
    <property type="match status" value="1"/>
</dbReference>
<feature type="binding site" evidence="9">
    <location>
        <begin position="607"/>
        <end position="611"/>
    </location>
    <ligand>
        <name>GTP</name>
        <dbReference type="ChEBI" id="CHEBI:37565"/>
    </ligand>
</feature>
<evidence type="ECO:0000256" key="12">
    <source>
        <dbReference type="SAM" id="MobiDB-lite"/>
    </source>
</evidence>
<dbReference type="OrthoDB" id="9811804at2"/>
<gene>
    <name evidence="9" type="primary">infB</name>
    <name evidence="14" type="ORF">D3273_20295</name>
</gene>
<dbReference type="EMBL" id="QYBB01000031">
    <property type="protein sequence ID" value="RYC30129.1"/>
    <property type="molecule type" value="Genomic_DNA"/>
</dbReference>
<dbReference type="PANTHER" id="PTHR43381">
    <property type="entry name" value="TRANSLATION INITIATION FACTOR IF-2-RELATED"/>
    <property type="match status" value="1"/>
</dbReference>
<evidence type="ECO:0000256" key="5">
    <source>
        <dbReference type="ARBA" id="ARBA00022540"/>
    </source>
</evidence>
<comment type="caution">
    <text evidence="9">Lacks conserved residue(s) required for the propagation of feature annotation.</text>
</comment>
<dbReference type="InterPro" id="IPR013575">
    <property type="entry name" value="IF2_assoc_dom_bac"/>
</dbReference>
<dbReference type="RefSeq" id="WP_129228721.1">
    <property type="nucleotide sequence ID" value="NZ_QYBB01000031.1"/>
</dbReference>
<evidence type="ECO:0000256" key="8">
    <source>
        <dbReference type="ARBA" id="ARBA00023134"/>
    </source>
</evidence>
<dbReference type="HAMAP" id="MF_00100_B">
    <property type="entry name" value="IF_2_B"/>
    <property type="match status" value="1"/>
</dbReference>
<dbReference type="InterPro" id="IPR000178">
    <property type="entry name" value="TF_IF2_bacterial-like"/>
</dbReference>
<feature type="binding site" evidence="9">
    <location>
        <begin position="560"/>
        <end position="567"/>
    </location>
    <ligand>
        <name>GTP</name>
        <dbReference type="ChEBI" id="CHEBI:37565"/>
    </ligand>
</feature>
<dbReference type="CDD" id="cd01887">
    <property type="entry name" value="IF2_eIF5B"/>
    <property type="match status" value="1"/>
</dbReference>
<accession>A0A4Q2U111</accession>
<keyword evidence="15" id="KW-1185">Reference proteome</keyword>
<dbReference type="InterPro" id="IPR044145">
    <property type="entry name" value="IF2_II"/>
</dbReference>
<dbReference type="FunFam" id="3.40.50.300:FF:000019">
    <property type="entry name" value="Translation initiation factor IF-2"/>
    <property type="match status" value="1"/>
</dbReference>
<dbReference type="InterPro" id="IPR053905">
    <property type="entry name" value="EF-G-like_DII"/>
</dbReference>
<protein>
    <recommendedName>
        <fullName evidence="3 9">Translation initiation factor IF-2</fullName>
    </recommendedName>
</protein>
<keyword evidence="8 9" id="KW-0342">GTP-binding</keyword>
<dbReference type="InterPro" id="IPR036925">
    <property type="entry name" value="TIF_IF2_dom3_sf"/>
</dbReference>
<keyword evidence="7 9" id="KW-0648">Protein biosynthesis</keyword>
<evidence type="ECO:0000256" key="4">
    <source>
        <dbReference type="ARBA" id="ARBA00022490"/>
    </source>
</evidence>
<dbReference type="InterPro" id="IPR023115">
    <property type="entry name" value="TIF_IF2_dom3"/>
</dbReference>
<feature type="region of interest" description="Disordered" evidence="12">
    <location>
        <begin position="1"/>
        <end position="463"/>
    </location>
</feature>
<dbReference type="InterPro" id="IPR027417">
    <property type="entry name" value="P-loop_NTPase"/>
</dbReference>